<evidence type="ECO:0000256" key="6">
    <source>
        <dbReference type="SAM" id="Phobius"/>
    </source>
</evidence>
<dbReference type="AlphaFoldDB" id="A0A0F8ZG27"/>
<feature type="transmembrane region" description="Helical" evidence="6">
    <location>
        <begin position="174"/>
        <end position="193"/>
    </location>
</feature>
<evidence type="ECO:0000256" key="3">
    <source>
        <dbReference type="ARBA" id="ARBA00022692"/>
    </source>
</evidence>
<evidence type="ECO:0000256" key="5">
    <source>
        <dbReference type="ARBA" id="ARBA00023136"/>
    </source>
</evidence>
<keyword evidence="5 6" id="KW-0472">Membrane</keyword>
<sequence>MGADEALGSNAQLLEHGVVVERTVEDDERIARITVPGFILIPLSILGGMVGGAIWAGIPGILKAKRGAHEVITTIMMNFIAVALTNYLIARHFHMPETVHTQAIALSARIPRLSTIFSIFSGSPLNYSILLALLACFVVYYILWKTSLGYELRAVGFNPFAAEYGGINIARSTILTMAISGALAGLVEVNYVLGYKYYFEQGFAGGVGFMGITVALLGRNNPIGVILAALLFGVLSVGGLVINAYVPKDLVDILQAIIIIFVIASSKPFRDYIMKLKKRSLTQGIAGTSRE</sequence>
<dbReference type="Pfam" id="PF02653">
    <property type="entry name" value="BPD_transp_2"/>
    <property type="match status" value="1"/>
</dbReference>
<keyword evidence="2" id="KW-1003">Cell membrane</keyword>
<dbReference type="PANTHER" id="PTHR47089">
    <property type="entry name" value="ABC TRANSPORTER, PERMEASE PROTEIN"/>
    <property type="match status" value="1"/>
</dbReference>
<feature type="transmembrane region" description="Helical" evidence="6">
    <location>
        <begin position="70"/>
        <end position="89"/>
    </location>
</feature>
<reference evidence="7" key="1">
    <citation type="journal article" date="2015" name="Nature">
        <title>Complex archaea that bridge the gap between prokaryotes and eukaryotes.</title>
        <authorList>
            <person name="Spang A."/>
            <person name="Saw J.H."/>
            <person name="Jorgensen S.L."/>
            <person name="Zaremba-Niedzwiedzka K."/>
            <person name="Martijn J."/>
            <person name="Lind A.E."/>
            <person name="van Eijk R."/>
            <person name="Schleper C."/>
            <person name="Guy L."/>
            <person name="Ettema T.J."/>
        </authorList>
    </citation>
    <scope>NUCLEOTIDE SEQUENCE</scope>
</reference>
<feature type="transmembrane region" description="Helical" evidence="6">
    <location>
        <begin position="125"/>
        <end position="143"/>
    </location>
</feature>
<keyword evidence="4 6" id="KW-1133">Transmembrane helix</keyword>
<feature type="transmembrane region" description="Helical" evidence="6">
    <location>
        <begin position="252"/>
        <end position="269"/>
    </location>
</feature>
<gene>
    <name evidence="7" type="ORF">LCGC14_2700020</name>
</gene>
<evidence type="ECO:0000313" key="7">
    <source>
        <dbReference type="EMBL" id="KKK92728.1"/>
    </source>
</evidence>
<evidence type="ECO:0000256" key="2">
    <source>
        <dbReference type="ARBA" id="ARBA00022475"/>
    </source>
</evidence>
<keyword evidence="3 6" id="KW-0812">Transmembrane</keyword>
<dbReference type="InterPro" id="IPR001851">
    <property type="entry name" value="ABC_transp_permease"/>
</dbReference>
<evidence type="ECO:0000256" key="1">
    <source>
        <dbReference type="ARBA" id="ARBA00004651"/>
    </source>
</evidence>
<dbReference type="EMBL" id="LAZR01048086">
    <property type="protein sequence ID" value="KKK92728.1"/>
    <property type="molecule type" value="Genomic_DNA"/>
</dbReference>
<evidence type="ECO:0000256" key="4">
    <source>
        <dbReference type="ARBA" id="ARBA00022989"/>
    </source>
</evidence>
<evidence type="ECO:0008006" key="8">
    <source>
        <dbReference type="Google" id="ProtNLM"/>
    </source>
</evidence>
<feature type="transmembrane region" description="Helical" evidence="6">
    <location>
        <begin position="38"/>
        <end position="58"/>
    </location>
</feature>
<dbReference type="GO" id="GO:0005886">
    <property type="term" value="C:plasma membrane"/>
    <property type="evidence" value="ECO:0007669"/>
    <property type="project" value="UniProtKB-SubCell"/>
</dbReference>
<protein>
    <recommendedName>
        <fullName evidence="8">ABC transporter permease</fullName>
    </recommendedName>
</protein>
<dbReference type="GO" id="GO:0022857">
    <property type="term" value="F:transmembrane transporter activity"/>
    <property type="evidence" value="ECO:0007669"/>
    <property type="project" value="InterPro"/>
</dbReference>
<comment type="subcellular location">
    <subcellularLocation>
        <location evidence="1">Cell membrane</location>
        <topology evidence="1">Multi-pass membrane protein</topology>
    </subcellularLocation>
</comment>
<feature type="transmembrane region" description="Helical" evidence="6">
    <location>
        <begin position="225"/>
        <end position="246"/>
    </location>
</feature>
<feature type="transmembrane region" description="Helical" evidence="6">
    <location>
        <begin position="199"/>
        <end position="218"/>
    </location>
</feature>
<dbReference type="PANTHER" id="PTHR47089:SF1">
    <property type="entry name" value="GUANOSINE ABC TRANSPORTER PERMEASE PROTEIN NUPP"/>
    <property type="match status" value="1"/>
</dbReference>
<accession>A0A0F8ZG27</accession>
<proteinExistence type="predicted"/>
<comment type="caution">
    <text evidence="7">The sequence shown here is derived from an EMBL/GenBank/DDBJ whole genome shotgun (WGS) entry which is preliminary data.</text>
</comment>
<dbReference type="CDD" id="cd06580">
    <property type="entry name" value="TM_PBP1_transp_TpRbsC_like"/>
    <property type="match status" value="1"/>
</dbReference>
<name>A0A0F8ZG27_9ZZZZ</name>
<organism evidence="7">
    <name type="scientific">marine sediment metagenome</name>
    <dbReference type="NCBI Taxonomy" id="412755"/>
    <lineage>
        <taxon>unclassified sequences</taxon>
        <taxon>metagenomes</taxon>
        <taxon>ecological metagenomes</taxon>
    </lineage>
</organism>